<dbReference type="InterPro" id="IPR050309">
    <property type="entry name" value="Type-B_Carboxylest/Lipase"/>
</dbReference>
<gene>
    <name evidence="3" type="ORF">JOF56_002115</name>
</gene>
<feature type="domain" description="Carboxylesterase type B" evidence="2">
    <location>
        <begin position="329"/>
        <end position="426"/>
    </location>
</feature>
<keyword evidence="3" id="KW-0378">Hydrolase</keyword>
<dbReference type="Gene3D" id="3.40.50.1820">
    <property type="entry name" value="alpha/beta hydrolase"/>
    <property type="match status" value="1"/>
</dbReference>
<dbReference type="SUPFAM" id="SSF53474">
    <property type="entry name" value="alpha/beta-Hydrolases"/>
    <property type="match status" value="1"/>
</dbReference>
<dbReference type="EC" id="3.1.1.-" evidence="3"/>
<dbReference type="EMBL" id="JAGINW010000001">
    <property type="protein sequence ID" value="MBP2321730.1"/>
    <property type="molecule type" value="Genomic_DNA"/>
</dbReference>
<dbReference type="InterPro" id="IPR002018">
    <property type="entry name" value="CarbesteraseB"/>
</dbReference>
<dbReference type="RefSeq" id="WP_209636768.1">
    <property type="nucleotide sequence ID" value="NZ_JAGINW010000001.1"/>
</dbReference>
<evidence type="ECO:0000313" key="4">
    <source>
        <dbReference type="Proteomes" id="UP001519332"/>
    </source>
</evidence>
<protein>
    <submittedName>
        <fullName evidence="3">Para-nitrobenzyl esterase</fullName>
        <ecNumber evidence="3">3.1.1.-</ecNumber>
    </submittedName>
</protein>
<keyword evidence="1" id="KW-0732">Signal</keyword>
<accession>A0ABS4TBE0</accession>
<dbReference type="PANTHER" id="PTHR11559">
    <property type="entry name" value="CARBOXYLESTERASE"/>
    <property type="match status" value="1"/>
</dbReference>
<proteinExistence type="predicted"/>
<evidence type="ECO:0000256" key="1">
    <source>
        <dbReference type="SAM" id="SignalP"/>
    </source>
</evidence>
<dbReference type="GO" id="GO:0016787">
    <property type="term" value="F:hydrolase activity"/>
    <property type="evidence" value="ECO:0007669"/>
    <property type="project" value="UniProtKB-KW"/>
</dbReference>
<dbReference type="Pfam" id="PF00135">
    <property type="entry name" value="COesterase"/>
    <property type="match status" value="2"/>
</dbReference>
<dbReference type="Proteomes" id="UP001519332">
    <property type="component" value="Unassembled WGS sequence"/>
</dbReference>
<organism evidence="3 4">
    <name type="scientific">Kibdelosporangium banguiense</name>
    <dbReference type="NCBI Taxonomy" id="1365924"/>
    <lineage>
        <taxon>Bacteria</taxon>
        <taxon>Bacillati</taxon>
        <taxon>Actinomycetota</taxon>
        <taxon>Actinomycetes</taxon>
        <taxon>Pseudonocardiales</taxon>
        <taxon>Pseudonocardiaceae</taxon>
        <taxon>Kibdelosporangium</taxon>
    </lineage>
</organism>
<feature type="chain" id="PRO_5046150856" evidence="1">
    <location>
        <begin position="20"/>
        <end position="466"/>
    </location>
</feature>
<name>A0ABS4TBE0_9PSEU</name>
<dbReference type="InterPro" id="IPR029058">
    <property type="entry name" value="AB_hydrolase_fold"/>
</dbReference>
<comment type="caution">
    <text evidence="3">The sequence shown here is derived from an EMBL/GenBank/DDBJ whole genome shotgun (WGS) entry which is preliminary data.</text>
</comment>
<dbReference type="PROSITE" id="PS51257">
    <property type="entry name" value="PROKAR_LIPOPROTEIN"/>
    <property type="match status" value="1"/>
</dbReference>
<evidence type="ECO:0000259" key="2">
    <source>
        <dbReference type="Pfam" id="PF00135"/>
    </source>
</evidence>
<feature type="domain" description="Carboxylesterase type B" evidence="2">
    <location>
        <begin position="26"/>
        <end position="225"/>
    </location>
</feature>
<reference evidence="3 4" key="1">
    <citation type="submission" date="2021-03" db="EMBL/GenBank/DDBJ databases">
        <title>Sequencing the genomes of 1000 actinobacteria strains.</title>
        <authorList>
            <person name="Klenk H.-P."/>
        </authorList>
    </citation>
    <scope>NUCLEOTIDE SEQUENCE [LARGE SCALE GENOMIC DNA]</scope>
    <source>
        <strain evidence="3 4">DSM 46670</strain>
    </source>
</reference>
<feature type="signal peptide" evidence="1">
    <location>
        <begin position="1"/>
        <end position="19"/>
    </location>
</feature>
<keyword evidence="4" id="KW-1185">Reference proteome</keyword>
<evidence type="ECO:0000313" key="3">
    <source>
        <dbReference type="EMBL" id="MBP2321730.1"/>
    </source>
</evidence>
<sequence length="466" mass="51094">MKLVGLLAALLIAPTPVSPAVSSCTTTTPLGVIAGRAAESQCVYRGIRYATAPRSQPPVPAQPWSGTFQATDSTAVCPQFRDTTSEEYPDDKPVYLNEDCLDLNVWAPRTRGRHPVIVFIHGGAARFGTANEPRYSGAKLAGDAVVVTLNYRLGLLGAGNNFLRDQITALEWVQSNIGAFGGDPRNVTAVGESEGAFSLSAMLATDNPQRLFRRVVLQSGSGYMVHSQPRPPVDLTGLTTLAVLHLQEKLVGANPLLGAVYFGPYVDGKLVRKPVIDAVRAGNARGIDVLTGSNRAEMRYFAQFDPGILDMTLDEYRAFFPAQLNLDRVARVYRNDVLAMLTDQTMRVPATRLAEAQSRWARTYMYEFDWGPAVHTAELPFVFGTMTFTGIPGGAEAYKANPRAAQALSDQMRCAWTSFARTGNPGWPDYRSGRITKLWNTPPSLVFAPREAERAEWDAFDFRYFQ</sequence>